<name>A0AAV5C368_ELECO</name>
<dbReference type="PANTHER" id="PTHR34209:SF3">
    <property type="entry name" value="RHODANESE_CELL CYCLE CONTROL PHOSPHATASE SUPERFAMILY PROTEIN"/>
    <property type="match status" value="1"/>
</dbReference>
<dbReference type="AlphaFoldDB" id="A0AAV5C368"/>
<protein>
    <recommendedName>
        <fullName evidence="2">Rhodanese domain-containing protein</fullName>
    </recommendedName>
</protein>
<gene>
    <name evidence="3" type="primary">ga08643</name>
    <name evidence="3" type="ORF">PR202_ga08643</name>
</gene>
<evidence type="ECO:0000259" key="2">
    <source>
        <dbReference type="PROSITE" id="PS50206"/>
    </source>
</evidence>
<dbReference type="GO" id="GO:0090333">
    <property type="term" value="P:regulation of stomatal closure"/>
    <property type="evidence" value="ECO:0007669"/>
    <property type="project" value="InterPro"/>
</dbReference>
<evidence type="ECO:0000256" key="1">
    <source>
        <dbReference type="SAM" id="MobiDB-lite"/>
    </source>
</evidence>
<evidence type="ECO:0000313" key="3">
    <source>
        <dbReference type="EMBL" id="GJM92202.1"/>
    </source>
</evidence>
<dbReference type="Proteomes" id="UP001054889">
    <property type="component" value="Unassembled WGS sequence"/>
</dbReference>
<dbReference type="GO" id="GO:0071277">
    <property type="term" value="P:cellular response to calcium ion"/>
    <property type="evidence" value="ECO:0007669"/>
    <property type="project" value="InterPro"/>
</dbReference>
<dbReference type="SUPFAM" id="SSF52821">
    <property type="entry name" value="Rhodanese/Cell cycle control phosphatase"/>
    <property type="match status" value="1"/>
</dbReference>
<organism evidence="3 4">
    <name type="scientific">Eleusine coracana subsp. coracana</name>
    <dbReference type="NCBI Taxonomy" id="191504"/>
    <lineage>
        <taxon>Eukaryota</taxon>
        <taxon>Viridiplantae</taxon>
        <taxon>Streptophyta</taxon>
        <taxon>Embryophyta</taxon>
        <taxon>Tracheophyta</taxon>
        <taxon>Spermatophyta</taxon>
        <taxon>Magnoliopsida</taxon>
        <taxon>Liliopsida</taxon>
        <taxon>Poales</taxon>
        <taxon>Poaceae</taxon>
        <taxon>PACMAD clade</taxon>
        <taxon>Chloridoideae</taxon>
        <taxon>Cynodonteae</taxon>
        <taxon>Eleusininae</taxon>
        <taxon>Eleusine</taxon>
    </lineage>
</organism>
<proteinExistence type="predicted"/>
<comment type="caution">
    <text evidence="3">The sequence shown here is derived from an EMBL/GenBank/DDBJ whole genome shotgun (WGS) entry which is preliminary data.</text>
</comment>
<dbReference type="Gene3D" id="3.40.250.10">
    <property type="entry name" value="Rhodanese-like domain"/>
    <property type="match status" value="1"/>
</dbReference>
<evidence type="ECO:0000313" key="4">
    <source>
        <dbReference type="Proteomes" id="UP001054889"/>
    </source>
</evidence>
<dbReference type="PANTHER" id="PTHR34209">
    <property type="entry name" value="RHODANESE/CELL CYCLE CONTROL PHOSPHATASE SUPERFAMILY PROTEIN"/>
    <property type="match status" value="1"/>
</dbReference>
<reference evidence="3" key="2">
    <citation type="submission" date="2021-12" db="EMBL/GenBank/DDBJ databases">
        <title>Resequencing data analysis of finger millet.</title>
        <authorList>
            <person name="Hatakeyama M."/>
            <person name="Aluri S."/>
            <person name="Balachadran M.T."/>
            <person name="Sivarajan S.R."/>
            <person name="Poveda L."/>
            <person name="Shimizu-Inatsugi R."/>
            <person name="Schlapbach R."/>
            <person name="Sreeman S.M."/>
            <person name="Shimizu K.K."/>
        </authorList>
    </citation>
    <scope>NUCLEOTIDE SEQUENCE</scope>
</reference>
<dbReference type="PROSITE" id="PS50206">
    <property type="entry name" value="RHODANESE_3"/>
    <property type="match status" value="1"/>
</dbReference>
<reference evidence="3" key="1">
    <citation type="journal article" date="2018" name="DNA Res.">
        <title>Multiple hybrid de novo genome assembly of finger millet, an orphan allotetraploid crop.</title>
        <authorList>
            <person name="Hatakeyama M."/>
            <person name="Aluri S."/>
            <person name="Balachadran M.T."/>
            <person name="Sivarajan S.R."/>
            <person name="Patrignani A."/>
            <person name="Gruter S."/>
            <person name="Poveda L."/>
            <person name="Shimizu-Inatsugi R."/>
            <person name="Baeten J."/>
            <person name="Francoijs K.J."/>
            <person name="Nataraja K.N."/>
            <person name="Reddy Y.A.N."/>
            <person name="Phadnis S."/>
            <person name="Ravikumar R.L."/>
            <person name="Schlapbach R."/>
            <person name="Sreeman S.M."/>
            <person name="Shimizu K.K."/>
        </authorList>
    </citation>
    <scope>NUCLEOTIDE SEQUENCE</scope>
</reference>
<feature type="compositionally biased region" description="Basic and acidic residues" evidence="1">
    <location>
        <begin position="209"/>
        <end position="218"/>
    </location>
</feature>
<dbReference type="GO" id="GO:0009704">
    <property type="term" value="P:de-etiolation"/>
    <property type="evidence" value="ECO:0007669"/>
    <property type="project" value="InterPro"/>
</dbReference>
<accession>A0AAV5C368</accession>
<dbReference type="Pfam" id="PF00581">
    <property type="entry name" value="Rhodanese"/>
    <property type="match status" value="1"/>
</dbReference>
<dbReference type="EMBL" id="BQKI01000004">
    <property type="protein sequence ID" value="GJM92202.1"/>
    <property type="molecule type" value="Genomic_DNA"/>
</dbReference>
<dbReference type="InterPro" id="IPR001763">
    <property type="entry name" value="Rhodanese-like_dom"/>
</dbReference>
<feature type="domain" description="Rhodanese" evidence="2">
    <location>
        <begin position="38"/>
        <end position="85"/>
    </location>
</feature>
<keyword evidence="4" id="KW-1185">Reference proteome</keyword>
<dbReference type="InterPro" id="IPR044690">
    <property type="entry name" value="CAS_plant"/>
</dbReference>
<feature type="region of interest" description="Disordered" evidence="1">
    <location>
        <begin position="165"/>
        <end position="218"/>
    </location>
</feature>
<dbReference type="InterPro" id="IPR036873">
    <property type="entry name" value="Rhodanese-like_dom_sf"/>
</dbReference>
<dbReference type="CDD" id="cd00158">
    <property type="entry name" value="RHOD"/>
    <property type="match status" value="1"/>
</dbReference>
<sequence length="218" mass="24001">MSLSMFTVLPDLREKDGVPDLRRGARSKYASVASPEGDSKVIIMDANGSRSKAIARLLKKLGVQRPYLVKGGFQAWAKNLRVKELKPETALTVLNEDAEEILEQIKPTPTFILGSLLGLSAASYALLEWETTLQYIGVLGILLTIYVRFSTYEGSEDFEQDLQTQQGRSANLSLHDGGEKTGVLQAAAKHESQPSDSEESSAQQPAKQPKHEEEKLRT</sequence>